<evidence type="ECO:0000256" key="6">
    <source>
        <dbReference type="ARBA" id="ARBA00023136"/>
    </source>
</evidence>
<keyword evidence="6 7" id="KW-0472">Membrane</keyword>
<feature type="transmembrane region" description="Helical" evidence="7">
    <location>
        <begin position="21"/>
        <end position="42"/>
    </location>
</feature>
<keyword evidence="3" id="KW-1003">Cell membrane</keyword>
<reference evidence="9 10" key="1">
    <citation type="submission" date="2014-03" db="EMBL/GenBank/DDBJ databases">
        <title>Genomics of Bifidobacteria.</title>
        <authorList>
            <person name="Ventura M."/>
            <person name="Milani C."/>
            <person name="Lugli G.A."/>
        </authorList>
    </citation>
    <scope>NUCLEOTIDE SEQUENCE [LARGE SCALE GENOMIC DNA]</scope>
    <source>
        <strain evidence="9 10">DSM 23969</strain>
    </source>
</reference>
<comment type="similarity">
    <text evidence="7">Belongs to the binding-protein-dependent transport system permease family.</text>
</comment>
<keyword evidence="10" id="KW-1185">Reference proteome</keyword>
<protein>
    <submittedName>
        <fullName evidence="9">Sugar ABC transporter permease</fullName>
    </submittedName>
</protein>
<name>A0A086ZNJ2_9BIFI</name>
<feature type="transmembrane region" description="Helical" evidence="7">
    <location>
        <begin position="160"/>
        <end position="182"/>
    </location>
</feature>
<dbReference type="InterPro" id="IPR000515">
    <property type="entry name" value="MetI-like"/>
</dbReference>
<keyword evidence="2 7" id="KW-0813">Transport</keyword>
<comment type="subcellular location">
    <subcellularLocation>
        <location evidence="1 7">Cell membrane</location>
        <topology evidence="1 7">Multi-pass membrane protein</topology>
    </subcellularLocation>
</comment>
<sequence length="297" mass="32497">MNGIVMKQSKFSYKLGQFLMFAGPAGILFCAVVVLPFIYGIYLTFTSWDGVATEKPFVGLSNYQQAFTDAAYWAALGRTVVYSVISVVLVNIVAFLLAYAVTSGIKGQNFFRAGFFIPNLIGGIVLGYIWKFVFNRAFVSIGDLITGSKPDSLLGSPSGAMFALILVSVWQYAGYMMLIYVAGFMSVDQSLKEAAMIDGCNSTQAMWHVIVPLMRSSFVQCIFLSTTRCFMVYDLNLSLTKGEPFNQSVLAAMHVYNQAFVYKNYGTGQAEALILFVICAIIGVLQVYVGKKGEVAA</sequence>
<dbReference type="Pfam" id="PF00528">
    <property type="entry name" value="BPD_transp_1"/>
    <property type="match status" value="1"/>
</dbReference>
<dbReference type="CDD" id="cd06261">
    <property type="entry name" value="TM_PBP2"/>
    <property type="match status" value="1"/>
</dbReference>
<dbReference type="Gene3D" id="1.10.3720.10">
    <property type="entry name" value="MetI-like"/>
    <property type="match status" value="1"/>
</dbReference>
<evidence type="ECO:0000256" key="5">
    <source>
        <dbReference type="ARBA" id="ARBA00022989"/>
    </source>
</evidence>
<dbReference type="GO" id="GO:0055085">
    <property type="term" value="P:transmembrane transport"/>
    <property type="evidence" value="ECO:0007669"/>
    <property type="project" value="InterPro"/>
</dbReference>
<gene>
    <name evidence="9" type="ORF">BBIA_0227</name>
</gene>
<dbReference type="STRING" id="1437608.GCA_000771645_02081"/>
<feature type="domain" description="ABC transmembrane type-1" evidence="8">
    <location>
        <begin position="76"/>
        <end position="286"/>
    </location>
</feature>
<evidence type="ECO:0000256" key="4">
    <source>
        <dbReference type="ARBA" id="ARBA00022692"/>
    </source>
</evidence>
<comment type="caution">
    <text evidence="9">The sequence shown here is derived from an EMBL/GenBank/DDBJ whole genome shotgun (WGS) entry which is preliminary data.</text>
</comment>
<dbReference type="AlphaFoldDB" id="A0A086ZNJ2"/>
<evidence type="ECO:0000256" key="2">
    <source>
        <dbReference type="ARBA" id="ARBA00022448"/>
    </source>
</evidence>
<feature type="transmembrane region" description="Helical" evidence="7">
    <location>
        <begin position="80"/>
        <end position="101"/>
    </location>
</feature>
<dbReference type="SUPFAM" id="SSF161098">
    <property type="entry name" value="MetI-like"/>
    <property type="match status" value="1"/>
</dbReference>
<evidence type="ECO:0000313" key="9">
    <source>
        <dbReference type="EMBL" id="KFI48092.1"/>
    </source>
</evidence>
<keyword evidence="5 7" id="KW-1133">Transmembrane helix</keyword>
<evidence type="ECO:0000259" key="8">
    <source>
        <dbReference type="PROSITE" id="PS50928"/>
    </source>
</evidence>
<dbReference type="GO" id="GO:0005886">
    <property type="term" value="C:plasma membrane"/>
    <property type="evidence" value="ECO:0007669"/>
    <property type="project" value="UniProtKB-SubCell"/>
</dbReference>
<organism evidence="9 10">
    <name type="scientific">Bifidobacterium biavatii DSM 23969</name>
    <dbReference type="NCBI Taxonomy" id="1437608"/>
    <lineage>
        <taxon>Bacteria</taxon>
        <taxon>Bacillati</taxon>
        <taxon>Actinomycetota</taxon>
        <taxon>Actinomycetes</taxon>
        <taxon>Bifidobacteriales</taxon>
        <taxon>Bifidobacteriaceae</taxon>
        <taxon>Bifidobacterium</taxon>
    </lineage>
</organism>
<feature type="transmembrane region" description="Helical" evidence="7">
    <location>
        <begin position="113"/>
        <end position="130"/>
    </location>
</feature>
<dbReference type="EMBL" id="JGYN01000030">
    <property type="protein sequence ID" value="KFI48092.1"/>
    <property type="molecule type" value="Genomic_DNA"/>
</dbReference>
<dbReference type="PANTHER" id="PTHR43227">
    <property type="entry name" value="BLL4140 PROTEIN"/>
    <property type="match status" value="1"/>
</dbReference>
<feature type="transmembrane region" description="Helical" evidence="7">
    <location>
        <begin position="272"/>
        <end position="289"/>
    </location>
</feature>
<dbReference type="PROSITE" id="PS50928">
    <property type="entry name" value="ABC_TM1"/>
    <property type="match status" value="1"/>
</dbReference>
<evidence type="ECO:0000313" key="10">
    <source>
        <dbReference type="Proteomes" id="UP000029108"/>
    </source>
</evidence>
<evidence type="ECO:0000256" key="3">
    <source>
        <dbReference type="ARBA" id="ARBA00022475"/>
    </source>
</evidence>
<accession>A0A086ZNJ2</accession>
<dbReference type="InterPro" id="IPR035906">
    <property type="entry name" value="MetI-like_sf"/>
</dbReference>
<dbReference type="PANTHER" id="PTHR43227:SF11">
    <property type="entry name" value="BLL4140 PROTEIN"/>
    <property type="match status" value="1"/>
</dbReference>
<evidence type="ECO:0000256" key="1">
    <source>
        <dbReference type="ARBA" id="ARBA00004651"/>
    </source>
</evidence>
<dbReference type="Proteomes" id="UP000029108">
    <property type="component" value="Unassembled WGS sequence"/>
</dbReference>
<evidence type="ECO:0000256" key="7">
    <source>
        <dbReference type="RuleBase" id="RU363032"/>
    </source>
</evidence>
<proteinExistence type="inferred from homology"/>
<dbReference type="eggNOG" id="COG1175">
    <property type="taxonomic scope" value="Bacteria"/>
</dbReference>
<keyword evidence="4 7" id="KW-0812">Transmembrane</keyword>
<dbReference type="InterPro" id="IPR050809">
    <property type="entry name" value="UgpAE/MalFG_permease"/>
</dbReference>